<dbReference type="AlphaFoldDB" id="A0A6N2Z2G1"/>
<keyword evidence="1" id="KW-0134">Cell wall</keyword>
<feature type="transmembrane region" description="Helical" evidence="5">
    <location>
        <begin position="668"/>
        <end position="689"/>
    </location>
</feature>
<keyword evidence="3 6" id="KW-0732">Signal</keyword>
<accession>A0A6N2Z2G1</accession>
<evidence type="ECO:0000313" key="12">
    <source>
        <dbReference type="EMBL" id="VYT73499.1"/>
    </source>
</evidence>
<dbReference type="InterPro" id="IPR032332">
    <property type="entry name" value="GramPos_pilinD3"/>
</dbReference>
<feature type="domain" description="Gram-positive pilin backbone subunit 3 Cna-B-like" evidence="10">
    <location>
        <begin position="416"/>
        <end position="510"/>
    </location>
</feature>
<feature type="signal peptide" evidence="6">
    <location>
        <begin position="1"/>
        <end position="27"/>
    </location>
</feature>
<dbReference type="EMBL" id="CACRUP010000003">
    <property type="protein sequence ID" value="VYT73499.1"/>
    <property type="molecule type" value="Genomic_DNA"/>
</dbReference>
<dbReference type="NCBIfam" id="TIGR04226">
    <property type="entry name" value="RrgB_K2N_iso_D2"/>
    <property type="match status" value="1"/>
</dbReference>
<dbReference type="Pfam" id="PF16555">
    <property type="entry name" value="GramPos_pilinD1"/>
    <property type="match status" value="1"/>
</dbReference>
<evidence type="ECO:0000259" key="11">
    <source>
        <dbReference type="Pfam" id="PF17802"/>
    </source>
</evidence>
<dbReference type="Pfam" id="PF16570">
    <property type="entry name" value="GramPos_pilinD3"/>
    <property type="match status" value="1"/>
</dbReference>
<dbReference type="RefSeq" id="WP_156700417.1">
    <property type="nucleotide sequence ID" value="NZ_CACRUP010000003.1"/>
</dbReference>
<evidence type="ECO:0000259" key="9">
    <source>
        <dbReference type="Pfam" id="PF16569"/>
    </source>
</evidence>
<dbReference type="Gene3D" id="2.60.40.740">
    <property type="match status" value="1"/>
</dbReference>
<dbReference type="Pfam" id="PF16569">
    <property type="entry name" value="GramPos_pilinBB"/>
    <property type="match status" value="1"/>
</dbReference>
<evidence type="ECO:0000259" key="8">
    <source>
        <dbReference type="Pfam" id="PF16555"/>
    </source>
</evidence>
<feature type="chain" id="PRO_5026872007" evidence="6">
    <location>
        <begin position="28"/>
        <end position="696"/>
    </location>
</feature>
<dbReference type="NCBIfam" id="TIGR01167">
    <property type="entry name" value="LPXTG_anchor"/>
    <property type="match status" value="1"/>
</dbReference>
<feature type="domain" description="Gram-positive cocci surface proteins LPxTG" evidence="7">
    <location>
        <begin position="656"/>
        <end position="695"/>
    </location>
</feature>
<dbReference type="InterPro" id="IPR032334">
    <property type="entry name" value="GramPos_pilinBB"/>
</dbReference>
<organism evidence="12">
    <name type="scientific">Peptoniphilus gorbachii</name>
    <dbReference type="NCBI Taxonomy" id="411567"/>
    <lineage>
        <taxon>Bacteria</taxon>
        <taxon>Bacillati</taxon>
        <taxon>Bacillota</taxon>
        <taxon>Tissierellia</taxon>
        <taxon>Tissierellales</taxon>
        <taxon>Peptoniphilaceae</taxon>
        <taxon>Peptoniphilus</taxon>
    </lineage>
</organism>
<feature type="domain" description="Gram-positive pilin subunit D1 N-terminal" evidence="8">
    <location>
        <begin position="43"/>
        <end position="215"/>
    </location>
</feature>
<dbReference type="Pfam" id="PF00746">
    <property type="entry name" value="Gram_pos_anchor"/>
    <property type="match status" value="1"/>
</dbReference>
<keyword evidence="2" id="KW-0964">Secreted</keyword>
<evidence type="ECO:0000259" key="10">
    <source>
        <dbReference type="Pfam" id="PF16570"/>
    </source>
</evidence>
<dbReference type="InterPro" id="IPR032364">
    <property type="entry name" value="GramPos_pilinD1_N"/>
</dbReference>
<dbReference type="InterPro" id="IPR019931">
    <property type="entry name" value="LPXTG_anchor"/>
</dbReference>
<feature type="domain" description="Gram-positive pilin backbone subunit 2 Cna-B-like" evidence="9">
    <location>
        <begin position="250"/>
        <end position="364"/>
    </location>
</feature>
<evidence type="ECO:0000259" key="7">
    <source>
        <dbReference type="Pfam" id="PF00746"/>
    </source>
</evidence>
<keyword evidence="5" id="KW-0472">Membrane</keyword>
<dbReference type="InterPro" id="IPR026466">
    <property type="entry name" value="Fim_isopep_form_D2_dom"/>
</dbReference>
<sequence>MNKKKILSLIMALVMLVGVFSPLTALAKPEAGTPVGGTVDKETKANVTIHKIKVKSTEGFPLEQKEGANEIVGKDNTTKYSGGEIDNITGFFGDGAEELAKVTFTYWVFDDKDNYETMVKNPEAYDTVDEVKALLNSDGDDVVTTTNGVAIPEITVPANGHKYVWAVEKSKTITADDGKQQTITGAKAVPFGLALPLFNADGTVNENIHVYPKNTTANEPKVDKDFEGKANAEADRKEIENNIVEDAYVGQERNYDIETIIPAGAQYKTVAWTDQMTEGLTFNNNVKIMIGAKGAETPWDAANYTVKADGNGFVLELTKAGLDAVNGQEKDVRLLVKYSATVNENAKVDRQERNDVVFHFGNEPHHGNTPYPTKPSNGSLTVNKEFSDAQGAWKDGEKVTVTLIDAHTGKAVKDLPDGQSATVELTKGTKESHTWTGLDNDRQYKVVEKFTPGDEVTYVKQDDGTVKIIDKKTDNPNPKDPEEPGLIVYGHRFQKVDQEGKGLANAEFVVKNNIKDDPDNGKVLAKKDTATTEIEQAAYVAAEKAYKDAVKEGKADTEIAKLKETRDKAYVTVNTQWTWIADTDKHTGAYVFKSGTDGYFKVTGLKAGAYELIETKAPDGYAKLTAPVPFTIGKDSTGVTELKGEKLEDLKGFTQVENKKVTIPQTGGIGTVIFTVVGIGLMAGAVMAMKKNREEA</sequence>
<dbReference type="Gene3D" id="2.60.40.1140">
    <property type="entry name" value="Collagen-binding surface protein Cna, B-type domain"/>
    <property type="match status" value="1"/>
</dbReference>
<evidence type="ECO:0000256" key="6">
    <source>
        <dbReference type="SAM" id="SignalP"/>
    </source>
</evidence>
<evidence type="ECO:0000256" key="2">
    <source>
        <dbReference type="ARBA" id="ARBA00022525"/>
    </source>
</evidence>
<evidence type="ECO:0000256" key="5">
    <source>
        <dbReference type="SAM" id="Phobius"/>
    </source>
</evidence>
<feature type="domain" description="SpaA-like prealbumin fold" evidence="11">
    <location>
        <begin position="589"/>
        <end position="645"/>
    </location>
</feature>
<name>A0A6N2Z2G1_9FIRM</name>
<reference evidence="12" key="1">
    <citation type="submission" date="2019-11" db="EMBL/GenBank/DDBJ databases">
        <authorList>
            <person name="Feng L."/>
        </authorList>
    </citation>
    <scope>NUCLEOTIDE SEQUENCE</scope>
    <source>
        <strain evidence="12">PgorbachiiLFYP46</strain>
    </source>
</reference>
<evidence type="ECO:0000256" key="3">
    <source>
        <dbReference type="ARBA" id="ARBA00022729"/>
    </source>
</evidence>
<dbReference type="InterPro" id="IPR041033">
    <property type="entry name" value="SpaA_PFL_dom_1"/>
</dbReference>
<proteinExistence type="predicted"/>
<keyword evidence="4" id="KW-0572">Peptidoglycan-anchor</keyword>
<keyword evidence="5" id="KW-1133">Transmembrane helix</keyword>
<protein>
    <submittedName>
        <fullName evidence="12">Cna protein B-type domain protein</fullName>
    </submittedName>
</protein>
<dbReference type="Pfam" id="PF17802">
    <property type="entry name" value="SpaA"/>
    <property type="match status" value="1"/>
</dbReference>
<gene>
    <name evidence="12" type="ORF">PGLFYP46_00921</name>
</gene>
<keyword evidence="5" id="KW-0812">Transmembrane</keyword>
<evidence type="ECO:0000256" key="1">
    <source>
        <dbReference type="ARBA" id="ARBA00022512"/>
    </source>
</evidence>
<evidence type="ECO:0000256" key="4">
    <source>
        <dbReference type="ARBA" id="ARBA00023088"/>
    </source>
</evidence>
<dbReference type="Gene3D" id="2.60.40.10">
    <property type="entry name" value="Immunoglobulins"/>
    <property type="match status" value="2"/>
</dbReference>
<dbReference type="InterPro" id="IPR013783">
    <property type="entry name" value="Ig-like_fold"/>
</dbReference>